<keyword evidence="4" id="KW-1185">Reference proteome</keyword>
<dbReference type="Pfam" id="PF12836">
    <property type="entry name" value="HHH_3"/>
    <property type="match status" value="1"/>
</dbReference>
<feature type="compositionally biased region" description="Pro residues" evidence="1">
    <location>
        <begin position="113"/>
        <end position="123"/>
    </location>
</feature>
<protein>
    <submittedName>
        <fullName evidence="3">Helix-hairpin-helix motif-containing protein</fullName>
    </submittedName>
</protein>
<dbReference type="Proteomes" id="UP000190092">
    <property type="component" value="Unassembled WGS sequence"/>
</dbReference>
<dbReference type="AlphaFoldDB" id="A0A1T4QRP0"/>
<sequence>MARTVRALLRLPLLVALLVAVAATDPGSAGAQPKPTATPASSMIDLNSASRDDLMTLEGIGEVRADAIIRSRPFRAKTELVERHIIPESLYEKISDKVTARPLPATPAAPVRPANPPQGAPKR</sequence>
<evidence type="ECO:0000256" key="1">
    <source>
        <dbReference type="SAM" id="MobiDB-lite"/>
    </source>
</evidence>
<feature type="compositionally biased region" description="Low complexity" evidence="1">
    <location>
        <begin position="101"/>
        <end position="112"/>
    </location>
</feature>
<dbReference type="SUPFAM" id="SSF81585">
    <property type="entry name" value="PsbU/PolX domain-like"/>
    <property type="match status" value="1"/>
</dbReference>
<feature type="signal peptide" evidence="2">
    <location>
        <begin position="1"/>
        <end position="31"/>
    </location>
</feature>
<accession>A0A1T4QRP0</accession>
<reference evidence="4" key="1">
    <citation type="submission" date="2017-02" db="EMBL/GenBank/DDBJ databases">
        <authorList>
            <person name="Varghese N."/>
            <person name="Submissions S."/>
        </authorList>
    </citation>
    <scope>NUCLEOTIDE SEQUENCE [LARGE SCALE GENOMIC DNA]</scope>
    <source>
        <strain evidence="4">ATCC 27094</strain>
    </source>
</reference>
<proteinExistence type="predicted"/>
<feature type="region of interest" description="Disordered" evidence="1">
    <location>
        <begin position="101"/>
        <end position="123"/>
    </location>
</feature>
<feature type="region of interest" description="Disordered" evidence="1">
    <location>
        <begin position="26"/>
        <end position="45"/>
    </location>
</feature>
<dbReference type="EMBL" id="FUWJ01000003">
    <property type="protein sequence ID" value="SKA06277.1"/>
    <property type="molecule type" value="Genomic_DNA"/>
</dbReference>
<dbReference type="OrthoDB" id="9787778at2"/>
<name>A0A1T4QRP0_9HYPH</name>
<evidence type="ECO:0000256" key="2">
    <source>
        <dbReference type="SAM" id="SignalP"/>
    </source>
</evidence>
<gene>
    <name evidence="3" type="ORF">SAMN02745126_03396</name>
</gene>
<keyword evidence="2" id="KW-0732">Signal</keyword>
<dbReference type="Gene3D" id="1.10.150.320">
    <property type="entry name" value="Photosystem II 12 kDa extrinsic protein"/>
    <property type="match status" value="1"/>
</dbReference>
<organism evidence="3 4">
    <name type="scientific">Enhydrobacter aerosaccus</name>
    <dbReference type="NCBI Taxonomy" id="225324"/>
    <lineage>
        <taxon>Bacteria</taxon>
        <taxon>Pseudomonadati</taxon>
        <taxon>Pseudomonadota</taxon>
        <taxon>Alphaproteobacteria</taxon>
        <taxon>Hyphomicrobiales</taxon>
        <taxon>Enhydrobacter</taxon>
    </lineage>
</organism>
<dbReference type="STRING" id="225324.SAMN02745126_03396"/>
<evidence type="ECO:0000313" key="3">
    <source>
        <dbReference type="EMBL" id="SKA06277.1"/>
    </source>
</evidence>
<evidence type="ECO:0000313" key="4">
    <source>
        <dbReference type="Proteomes" id="UP000190092"/>
    </source>
</evidence>
<feature type="chain" id="PRO_5012843351" evidence="2">
    <location>
        <begin position="32"/>
        <end position="123"/>
    </location>
</feature>